<gene>
    <name evidence="1" type="ORF">GALMADRAFT_908207</name>
</gene>
<dbReference type="EMBL" id="KL142400">
    <property type="protein sequence ID" value="KDR69774.1"/>
    <property type="molecule type" value="Genomic_DNA"/>
</dbReference>
<keyword evidence="2" id="KW-1185">Reference proteome</keyword>
<reference evidence="2" key="1">
    <citation type="journal article" date="2014" name="Proc. Natl. Acad. Sci. U.S.A.">
        <title>Extensive sampling of basidiomycete genomes demonstrates inadequacy of the white-rot/brown-rot paradigm for wood decay fungi.</title>
        <authorList>
            <person name="Riley R."/>
            <person name="Salamov A.A."/>
            <person name="Brown D.W."/>
            <person name="Nagy L.G."/>
            <person name="Floudas D."/>
            <person name="Held B.W."/>
            <person name="Levasseur A."/>
            <person name="Lombard V."/>
            <person name="Morin E."/>
            <person name="Otillar R."/>
            <person name="Lindquist E.A."/>
            <person name="Sun H."/>
            <person name="LaButti K.M."/>
            <person name="Schmutz J."/>
            <person name="Jabbour D."/>
            <person name="Luo H."/>
            <person name="Baker S.E."/>
            <person name="Pisabarro A.G."/>
            <person name="Walton J.D."/>
            <person name="Blanchette R.A."/>
            <person name="Henrissat B."/>
            <person name="Martin F."/>
            <person name="Cullen D."/>
            <person name="Hibbett D.S."/>
            <person name="Grigoriev I.V."/>
        </authorList>
    </citation>
    <scope>NUCLEOTIDE SEQUENCE [LARGE SCALE GENOMIC DNA]</scope>
    <source>
        <strain evidence="2">CBS 339.88</strain>
    </source>
</reference>
<dbReference type="AlphaFoldDB" id="A0A067SPZ2"/>
<evidence type="ECO:0000313" key="1">
    <source>
        <dbReference type="EMBL" id="KDR69774.1"/>
    </source>
</evidence>
<dbReference type="Proteomes" id="UP000027222">
    <property type="component" value="Unassembled WGS sequence"/>
</dbReference>
<protein>
    <submittedName>
        <fullName evidence="1">Uncharacterized protein</fullName>
    </submittedName>
</protein>
<sequence>MTMKVKVKAERQASRLNCRRTKLGSVILLLDSAFPDQRHCPSRWHLNLKISAGRSDQSSRVLLGSCDWSGTYNCREQTLTVRRTL</sequence>
<organism evidence="1 2">
    <name type="scientific">Galerina marginata (strain CBS 339.88)</name>
    <dbReference type="NCBI Taxonomy" id="685588"/>
    <lineage>
        <taxon>Eukaryota</taxon>
        <taxon>Fungi</taxon>
        <taxon>Dikarya</taxon>
        <taxon>Basidiomycota</taxon>
        <taxon>Agaricomycotina</taxon>
        <taxon>Agaricomycetes</taxon>
        <taxon>Agaricomycetidae</taxon>
        <taxon>Agaricales</taxon>
        <taxon>Agaricineae</taxon>
        <taxon>Strophariaceae</taxon>
        <taxon>Galerina</taxon>
    </lineage>
</organism>
<evidence type="ECO:0000313" key="2">
    <source>
        <dbReference type="Proteomes" id="UP000027222"/>
    </source>
</evidence>
<dbReference type="HOGENOM" id="CLU_2512788_0_0_1"/>
<name>A0A067SPZ2_GALM3</name>
<proteinExistence type="predicted"/>
<accession>A0A067SPZ2</accession>